<dbReference type="RefSeq" id="WP_188686563.1">
    <property type="nucleotide sequence ID" value="NZ_BMMG01000003.1"/>
</dbReference>
<dbReference type="EMBL" id="JBGOGF010000002">
    <property type="protein sequence ID" value="MFA1770355.1"/>
    <property type="molecule type" value="Genomic_DNA"/>
</dbReference>
<comment type="caution">
    <text evidence="1">The sequence shown here is derived from an EMBL/GenBank/DDBJ whole genome shotgun (WGS) entry which is preliminary data.</text>
</comment>
<evidence type="ECO:0000313" key="2">
    <source>
        <dbReference type="Proteomes" id="UP001570846"/>
    </source>
</evidence>
<gene>
    <name evidence="1" type="ORF">ACD591_03560</name>
</gene>
<accession>A0ABV4RB63</accession>
<proteinExistence type="predicted"/>
<reference evidence="1 2" key="1">
    <citation type="submission" date="2024-08" db="EMBL/GenBank/DDBJ databases">
        <authorList>
            <person name="Wei W."/>
        </authorList>
    </citation>
    <scope>NUCLEOTIDE SEQUENCE [LARGE SCALE GENOMIC DNA]</scope>
    <source>
        <strain evidence="1 2">XU2</strain>
    </source>
</reference>
<keyword evidence="2" id="KW-1185">Reference proteome</keyword>
<protein>
    <submittedName>
        <fullName evidence="1">Uncharacterized protein</fullName>
    </submittedName>
</protein>
<dbReference type="Proteomes" id="UP001570846">
    <property type="component" value="Unassembled WGS sequence"/>
</dbReference>
<sequence>MQRAVLGSLLEAVKPRELHKASTKKQAPKAIFQNDEILKIISALLSEKARQKQALLSF</sequence>
<organism evidence="1 2">
    <name type="scientific">Rufibacter glacialis</name>
    <dbReference type="NCBI Taxonomy" id="1259555"/>
    <lineage>
        <taxon>Bacteria</taxon>
        <taxon>Pseudomonadati</taxon>
        <taxon>Bacteroidota</taxon>
        <taxon>Cytophagia</taxon>
        <taxon>Cytophagales</taxon>
        <taxon>Hymenobacteraceae</taxon>
        <taxon>Rufibacter</taxon>
    </lineage>
</organism>
<evidence type="ECO:0000313" key="1">
    <source>
        <dbReference type="EMBL" id="MFA1770355.1"/>
    </source>
</evidence>
<name>A0ABV4RB63_9BACT</name>